<keyword evidence="21" id="KW-1185">Reference proteome</keyword>
<dbReference type="GO" id="GO:0032049">
    <property type="term" value="P:cardiolipin biosynthetic process"/>
    <property type="evidence" value="ECO:0007669"/>
    <property type="project" value="UniProtKB-UniRule"/>
</dbReference>
<dbReference type="GO" id="GO:0005743">
    <property type="term" value="C:mitochondrial inner membrane"/>
    <property type="evidence" value="ECO:0007669"/>
    <property type="project" value="UniProtKB-SubCell"/>
</dbReference>
<keyword evidence="8 20" id="KW-0444">Lipid biosynthesis</keyword>
<evidence type="ECO:0000256" key="7">
    <source>
        <dbReference type="ARBA" id="ARBA00018337"/>
    </source>
</evidence>
<dbReference type="GO" id="GO:0016024">
    <property type="term" value="P:CDP-diacylglycerol biosynthetic process"/>
    <property type="evidence" value="ECO:0007669"/>
    <property type="project" value="UniProtKB-UniRule"/>
</dbReference>
<dbReference type="PANTHER" id="PTHR13619:SF0">
    <property type="entry name" value="PHOSPHATIDATE CYTIDYLYLTRANSFERASE, MITOCHONDRIAL"/>
    <property type="match status" value="1"/>
</dbReference>
<reference evidence="21" key="1">
    <citation type="journal article" date="2013" name="Genetics">
        <title>The draft genome and transcriptome of Panagrellus redivivus are shaped by the harsh demands of a free-living lifestyle.</title>
        <authorList>
            <person name="Srinivasan J."/>
            <person name="Dillman A.R."/>
            <person name="Macchietto M.G."/>
            <person name="Heikkinen L."/>
            <person name="Lakso M."/>
            <person name="Fracchia K.M."/>
            <person name="Antoshechkin I."/>
            <person name="Mortazavi A."/>
            <person name="Wong G."/>
            <person name="Sternberg P.W."/>
        </authorList>
    </citation>
    <scope>NUCLEOTIDE SEQUENCE [LARGE SCALE GENOMIC DNA]</scope>
    <source>
        <strain evidence="21">MT8872</strain>
    </source>
</reference>
<dbReference type="InterPro" id="IPR015222">
    <property type="entry name" value="Tam41"/>
</dbReference>
<keyword evidence="11 20" id="KW-0999">Mitochondrion inner membrane</keyword>
<evidence type="ECO:0000256" key="13">
    <source>
        <dbReference type="ARBA" id="ARBA00023098"/>
    </source>
</evidence>
<evidence type="ECO:0000256" key="19">
    <source>
        <dbReference type="ARBA" id="ARBA00031502"/>
    </source>
</evidence>
<comment type="pathway">
    <text evidence="3 20">Phospholipid metabolism; CDP-diacylglycerol biosynthesis; CDP-diacylglycerol from sn-glycerol 3-phosphate: step 3/3.</text>
</comment>
<keyword evidence="12 20" id="KW-0460">Magnesium</keyword>
<comment type="subcellular location">
    <subcellularLocation>
        <location evidence="2 20">Mitochondrion inner membrane</location>
        <topology evidence="2 20">Peripheral membrane protein</topology>
        <orientation evidence="2 20">Matrix side</orientation>
    </subcellularLocation>
</comment>
<keyword evidence="16 20" id="KW-0594">Phospholipid biosynthesis</keyword>
<dbReference type="Pfam" id="PF09139">
    <property type="entry name" value="Tam41_Mmp37"/>
    <property type="match status" value="1"/>
</dbReference>
<evidence type="ECO:0000256" key="3">
    <source>
        <dbReference type="ARBA" id="ARBA00005119"/>
    </source>
</evidence>
<keyword evidence="15 20" id="KW-0472">Membrane</keyword>
<dbReference type="UniPathway" id="UPA00557">
    <property type="reaction ID" value="UER00614"/>
</dbReference>
<comment type="similarity">
    <text evidence="5 20">Belongs to the TAM41 family.</text>
</comment>
<keyword evidence="9 20" id="KW-0808">Transferase</keyword>
<evidence type="ECO:0000256" key="20">
    <source>
        <dbReference type="PIRNR" id="PIRNR028840"/>
    </source>
</evidence>
<dbReference type="WBParaSite" id="Pan_g17113.t1">
    <property type="protein sequence ID" value="Pan_g17113.t1"/>
    <property type="gene ID" value="Pan_g17113"/>
</dbReference>
<evidence type="ECO:0000256" key="18">
    <source>
        <dbReference type="ARBA" id="ARBA00029893"/>
    </source>
</evidence>
<reference evidence="22" key="2">
    <citation type="submission" date="2020-10" db="UniProtKB">
        <authorList>
            <consortium name="WormBaseParasite"/>
        </authorList>
    </citation>
    <scope>IDENTIFICATION</scope>
</reference>
<evidence type="ECO:0000256" key="17">
    <source>
        <dbReference type="ARBA" id="ARBA00023264"/>
    </source>
</evidence>
<dbReference type="AlphaFoldDB" id="A0A7E4V7R2"/>
<evidence type="ECO:0000256" key="8">
    <source>
        <dbReference type="ARBA" id="ARBA00022516"/>
    </source>
</evidence>
<sequence length="323" mass="36214">MADAYRSLLDCLPLSTIKYAFAYGSGAITQANETIADKMVDFIVVTSDPLQFHQDNLVKNAKHYSLVRLLGAERLVKLQTKSAARLYFNTNVSYENRLLKYGIISTEDLKSDLLDWTWMYAAGRLQKPVLEVIAPTETIATQLRENRLNALQAALLQLPDVFTMEQLFLQIVALSYKGDFRMSFGEDKNKIAKIVAGGFPQFERVYLPLIAEDKRLALLGKNKIEQDNSTTTIYHRLHLLPSAVMDGLAIRSLAWDKRQRDVEEILFAFAHRHDVGTHVGAAMAAVVQRSSLSQTAKNALTAGVSKSIIYAGKKVFKMLKSVR</sequence>
<evidence type="ECO:0000256" key="6">
    <source>
        <dbReference type="ARBA" id="ARBA00012487"/>
    </source>
</evidence>
<accession>A0A7E4V7R2</accession>
<dbReference type="EC" id="2.7.7.41" evidence="6 20"/>
<protein>
    <recommendedName>
        <fullName evidence="7 20">Phosphatidate cytidylyltransferase, mitochondrial</fullName>
        <ecNumber evidence="6 20">2.7.7.41</ecNumber>
    </recommendedName>
    <alternativeName>
        <fullName evidence="18 20">CDP-diacylglycerol synthase</fullName>
    </alternativeName>
    <alternativeName>
        <fullName evidence="19 20">Mitochondrial translocator assembly and maintenance protein 41 homolog</fullName>
    </alternativeName>
</protein>
<evidence type="ECO:0000313" key="22">
    <source>
        <dbReference type="WBParaSite" id="Pan_g17113.t1"/>
    </source>
</evidence>
<dbReference type="PANTHER" id="PTHR13619">
    <property type="entry name" value="PHOSPHATIDATE CYTIDYLYLTRANSFERASE, MITOCHONDRIAL"/>
    <property type="match status" value="1"/>
</dbReference>
<evidence type="ECO:0000256" key="16">
    <source>
        <dbReference type="ARBA" id="ARBA00023209"/>
    </source>
</evidence>
<dbReference type="PIRSF" id="PIRSF028840">
    <property type="entry name" value="Mmp37"/>
    <property type="match status" value="1"/>
</dbReference>
<comment type="function">
    <text evidence="20">Catalyzes the conversion of phosphatidic acid (PA) to CDP-diacylglycerol (CDP-DAG), an essential intermediate in the synthesis of phosphatidylglycerol, cardiolipin and phosphatidylinositol.</text>
</comment>
<evidence type="ECO:0000256" key="2">
    <source>
        <dbReference type="ARBA" id="ARBA00004443"/>
    </source>
</evidence>
<keyword evidence="17 20" id="KW-1208">Phospholipid metabolism</keyword>
<keyword evidence="14 20" id="KW-0496">Mitochondrion</keyword>
<dbReference type="Proteomes" id="UP000492821">
    <property type="component" value="Unassembled WGS sequence"/>
</dbReference>
<evidence type="ECO:0000313" key="21">
    <source>
        <dbReference type="Proteomes" id="UP000492821"/>
    </source>
</evidence>
<proteinExistence type="inferred from homology"/>
<comment type="catalytic activity">
    <reaction evidence="20">
        <text>a 1,2-diacyl-sn-glycero-3-phosphate + CTP + H(+) = a CDP-1,2-diacyl-sn-glycerol + diphosphate</text>
        <dbReference type="Rhea" id="RHEA:16229"/>
        <dbReference type="ChEBI" id="CHEBI:15378"/>
        <dbReference type="ChEBI" id="CHEBI:33019"/>
        <dbReference type="ChEBI" id="CHEBI:37563"/>
        <dbReference type="ChEBI" id="CHEBI:58332"/>
        <dbReference type="ChEBI" id="CHEBI:58608"/>
        <dbReference type="EC" id="2.7.7.41"/>
    </reaction>
</comment>
<evidence type="ECO:0000256" key="1">
    <source>
        <dbReference type="ARBA" id="ARBA00001946"/>
    </source>
</evidence>
<organism evidence="21 22">
    <name type="scientific">Panagrellus redivivus</name>
    <name type="common">Microworm</name>
    <dbReference type="NCBI Taxonomy" id="6233"/>
    <lineage>
        <taxon>Eukaryota</taxon>
        <taxon>Metazoa</taxon>
        <taxon>Ecdysozoa</taxon>
        <taxon>Nematoda</taxon>
        <taxon>Chromadorea</taxon>
        <taxon>Rhabditida</taxon>
        <taxon>Tylenchina</taxon>
        <taxon>Panagrolaimomorpha</taxon>
        <taxon>Panagrolaimoidea</taxon>
        <taxon>Panagrolaimidae</taxon>
        <taxon>Panagrellus</taxon>
    </lineage>
</organism>
<keyword evidence="13 20" id="KW-0443">Lipid metabolism</keyword>
<dbReference type="GO" id="GO:0004605">
    <property type="term" value="F:phosphatidate cytidylyltransferase activity"/>
    <property type="evidence" value="ECO:0007669"/>
    <property type="project" value="UniProtKB-UniRule"/>
</dbReference>
<name>A0A7E4V7R2_PANRE</name>
<evidence type="ECO:0000256" key="4">
    <source>
        <dbReference type="ARBA" id="ARBA00005189"/>
    </source>
</evidence>
<evidence type="ECO:0000256" key="14">
    <source>
        <dbReference type="ARBA" id="ARBA00023128"/>
    </source>
</evidence>
<evidence type="ECO:0000256" key="12">
    <source>
        <dbReference type="ARBA" id="ARBA00022842"/>
    </source>
</evidence>
<keyword evidence="10 20" id="KW-0548">Nucleotidyltransferase</keyword>
<evidence type="ECO:0000256" key="9">
    <source>
        <dbReference type="ARBA" id="ARBA00022679"/>
    </source>
</evidence>
<evidence type="ECO:0000256" key="15">
    <source>
        <dbReference type="ARBA" id="ARBA00023136"/>
    </source>
</evidence>
<comment type="cofactor">
    <cofactor evidence="1 20">
        <name>Mg(2+)</name>
        <dbReference type="ChEBI" id="CHEBI:18420"/>
    </cofactor>
</comment>
<evidence type="ECO:0000256" key="5">
    <source>
        <dbReference type="ARBA" id="ARBA00005458"/>
    </source>
</evidence>
<evidence type="ECO:0000256" key="10">
    <source>
        <dbReference type="ARBA" id="ARBA00022695"/>
    </source>
</evidence>
<evidence type="ECO:0000256" key="11">
    <source>
        <dbReference type="ARBA" id="ARBA00022792"/>
    </source>
</evidence>
<comment type="pathway">
    <text evidence="4">Lipid metabolism.</text>
</comment>